<dbReference type="PROSITE" id="PS51745">
    <property type="entry name" value="PB1"/>
    <property type="match status" value="1"/>
</dbReference>
<protein>
    <recommendedName>
        <fullName evidence="9">ZZ-type domain-containing protein</fullName>
    </recommendedName>
</protein>
<dbReference type="InterPro" id="IPR053793">
    <property type="entry name" value="PB1-like"/>
</dbReference>
<dbReference type="EMBL" id="KZ772711">
    <property type="protein sequence ID" value="PTQ40543.1"/>
    <property type="molecule type" value="Genomic_DNA"/>
</dbReference>
<keyword evidence="8" id="KW-1185">Reference proteome</keyword>
<proteinExistence type="predicted"/>
<evidence type="ECO:0000313" key="8">
    <source>
        <dbReference type="Proteomes" id="UP000244005"/>
    </source>
</evidence>
<dbReference type="InterPro" id="IPR000433">
    <property type="entry name" value="Znf_ZZ"/>
</dbReference>
<keyword evidence="3" id="KW-0862">Zinc</keyword>
<evidence type="ECO:0000259" key="5">
    <source>
        <dbReference type="PROSITE" id="PS50135"/>
    </source>
</evidence>
<dbReference type="OrthoDB" id="661148at2759"/>
<dbReference type="OMA" id="SLCRICV"/>
<dbReference type="SMART" id="SM00666">
    <property type="entry name" value="PB1"/>
    <property type="match status" value="1"/>
</dbReference>
<accession>A0A2R6X367</accession>
<feature type="domain" description="ZZ-type" evidence="5">
    <location>
        <begin position="224"/>
        <end position="274"/>
    </location>
</feature>
<dbReference type="Gene3D" id="3.10.20.90">
    <property type="entry name" value="Phosphatidylinositol 3-kinase Catalytic Subunit, Chain A, domain 1"/>
    <property type="match status" value="1"/>
</dbReference>
<dbReference type="InterPro" id="IPR000270">
    <property type="entry name" value="PB1_dom"/>
</dbReference>
<dbReference type="SMART" id="SM00291">
    <property type="entry name" value="ZnF_ZZ"/>
    <property type="match status" value="1"/>
</dbReference>
<dbReference type="PANTHER" id="PTHR20930:SF0">
    <property type="entry name" value="PROTEIN ILRUN"/>
    <property type="match status" value="1"/>
</dbReference>
<reference evidence="8" key="1">
    <citation type="journal article" date="2017" name="Cell">
        <title>Insights into land plant evolution garnered from the Marchantia polymorpha genome.</title>
        <authorList>
            <person name="Bowman J.L."/>
            <person name="Kohchi T."/>
            <person name="Yamato K.T."/>
            <person name="Jenkins J."/>
            <person name="Shu S."/>
            <person name="Ishizaki K."/>
            <person name="Yamaoka S."/>
            <person name="Nishihama R."/>
            <person name="Nakamura Y."/>
            <person name="Berger F."/>
            <person name="Adam C."/>
            <person name="Aki S.S."/>
            <person name="Althoff F."/>
            <person name="Araki T."/>
            <person name="Arteaga-Vazquez M.A."/>
            <person name="Balasubrmanian S."/>
            <person name="Barry K."/>
            <person name="Bauer D."/>
            <person name="Boehm C.R."/>
            <person name="Briginshaw L."/>
            <person name="Caballero-Perez J."/>
            <person name="Catarino B."/>
            <person name="Chen F."/>
            <person name="Chiyoda S."/>
            <person name="Chovatia M."/>
            <person name="Davies K.M."/>
            <person name="Delmans M."/>
            <person name="Demura T."/>
            <person name="Dierschke T."/>
            <person name="Dolan L."/>
            <person name="Dorantes-Acosta A.E."/>
            <person name="Eklund D.M."/>
            <person name="Florent S.N."/>
            <person name="Flores-Sandoval E."/>
            <person name="Fujiyama A."/>
            <person name="Fukuzawa H."/>
            <person name="Galik B."/>
            <person name="Grimanelli D."/>
            <person name="Grimwood J."/>
            <person name="Grossniklaus U."/>
            <person name="Hamada T."/>
            <person name="Haseloff J."/>
            <person name="Hetherington A.J."/>
            <person name="Higo A."/>
            <person name="Hirakawa Y."/>
            <person name="Hundley H.N."/>
            <person name="Ikeda Y."/>
            <person name="Inoue K."/>
            <person name="Inoue S.I."/>
            <person name="Ishida S."/>
            <person name="Jia Q."/>
            <person name="Kakita M."/>
            <person name="Kanazawa T."/>
            <person name="Kawai Y."/>
            <person name="Kawashima T."/>
            <person name="Kennedy M."/>
            <person name="Kinose K."/>
            <person name="Kinoshita T."/>
            <person name="Kohara Y."/>
            <person name="Koide E."/>
            <person name="Komatsu K."/>
            <person name="Kopischke S."/>
            <person name="Kubo M."/>
            <person name="Kyozuka J."/>
            <person name="Lagercrantz U."/>
            <person name="Lin S.S."/>
            <person name="Lindquist E."/>
            <person name="Lipzen A.M."/>
            <person name="Lu C.W."/>
            <person name="De Luna E."/>
            <person name="Martienssen R.A."/>
            <person name="Minamino N."/>
            <person name="Mizutani M."/>
            <person name="Mizutani M."/>
            <person name="Mochizuki N."/>
            <person name="Monte I."/>
            <person name="Mosher R."/>
            <person name="Nagasaki H."/>
            <person name="Nakagami H."/>
            <person name="Naramoto S."/>
            <person name="Nishitani K."/>
            <person name="Ohtani M."/>
            <person name="Okamoto T."/>
            <person name="Okumura M."/>
            <person name="Phillips J."/>
            <person name="Pollak B."/>
            <person name="Reinders A."/>
            <person name="Rovekamp M."/>
            <person name="Sano R."/>
            <person name="Sawa S."/>
            <person name="Schmid M.W."/>
            <person name="Shirakawa M."/>
            <person name="Solano R."/>
            <person name="Spunde A."/>
            <person name="Suetsugu N."/>
            <person name="Sugano S."/>
            <person name="Sugiyama A."/>
            <person name="Sun R."/>
            <person name="Suzuki Y."/>
            <person name="Takenaka M."/>
            <person name="Takezawa D."/>
            <person name="Tomogane H."/>
            <person name="Tsuzuki M."/>
            <person name="Ueda T."/>
            <person name="Umeda M."/>
            <person name="Ward J.M."/>
            <person name="Watanabe Y."/>
            <person name="Yazaki K."/>
            <person name="Yokoyama R."/>
            <person name="Yoshitake Y."/>
            <person name="Yotsui I."/>
            <person name="Zachgo S."/>
            <person name="Schmutz J."/>
        </authorList>
    </citation>
    <scope>NUCLEOTIDE SEQUENCE [LARGE SCALE GENOMIC DNA]</scope>
    <source>
        <strain evidence="8">Tak-1</strain>
    </source>
</reference>
<dbReference type="Proteomes" id="UP000244005">
    <property type="component" value="Unassembled WGS sequence"/>
</dbReference>
<dbReference type="GO" id="GO:0008270">
    <property type="term" value="F:zinc ion binding"/>
    <property type="evidence" value="ECO:0007669"/>
    <property type="project" value="UniProtKB-KW"/>
</dbReference>
<dbReference type="Gene3D" id="3.30.60.90">
    <property type="match status" value="1"/>
</dbReference>
<evidence type="ECO:0000259" key="6">
    <source>
        <dbReference type="PROSITE" id="PS51745"/>
    </source>
</evidence>
<sequence>MTHVIKVEFEGILRRLPYNIQETEDLSFAKLEARVREVFKLPSDAQLKITYNDKEDDVVTLTNDHELQDACVTQELNPLRLQVVIVAPNMTASEPPAAGSGLADSIFAQTPESATKPTISEDGVRRIVDCYAQLLEGFCPPGQISDLLDVIVKRVGAQLSNVTVQSNETATPSAERSGLTPQDWLRSLPTSKVSSEAKQQYEARVGSGAATVAALAESTNKVIHRGVTCDSCHMTPIKGIRFKAIKKYNYDLCGSCFDKSGNPDEYNRIEQPLSRPKWAGPPVRMGDIDTYKVHLTHPTVSGLTDSRLSSKVILVPCNRRRTFPRSC</sequence>
<dbReference type="Pfam" id="PF00564">
    <property type="entry name" value="PB1"/>
    <property type="match status" value="1"/>
</dbReference>
<evidence type="ECO:0000256" key="2">
    <source>
        <dbReference type="ARBA" id="ARBA00022771"/>
    </source>
</evidence>
<dbReference type="Pfam" id="PF00569">
    <property type="entry name" value="ZZ"/>
    <property type="match status" value="1"/>
</dbReference>
<keyword evidence="2 4" id="KW-0863">Zinc-finger</keyword>
<keyword evidence="1" id="KW-0479">Metal-binding</keyword>
<dbReference type="PANTHER" id="PTHR20930">
    <property type="entry name" value="OVARIAN CARCINOMA ANTIGEN CA125-RELATED"/>
    <property type="match status" value="1"/>
</dbReference>
<evidence type="ECO:0000313" key="7">
    <source>
        <dbReference type="EMBL" id="PTQ40543.1"/>
    </source>
</evidence>
<evidence type="ECO:0008006" key="9">
    <source>
        <dbReference type="Google" id="ProtNLM"/>
    </source>
</evidence>
<feature type="domain" description="PB1" evidence="6">
    <location>
        <begin position="2"/>
        <end position="86"/>
    </location>
</feature>
<dbReference type="AlphaFoldDB" id="A0A2R6X367"/>
<dbReference type="SUPFAM" id="SSF54277">
    <property type="entry name" value="CAD &amp; PB1 domains"/>
    <property type="match status" value="1"/>
</dbReference>
<evidence type="ECO:0000256" key="4">
    <source>
        <dbReference type="PROSITE-ProRule" id="PRU00228"/>
    </source>
</evidence>
<dbReference type="SUPFAM" id="SSF57850">
    <property type="entry name" value="RING/U-box"/>
    <property type="match status" value="1"/>
</dbReference>
<evidence type="ECO:0000256" key="3">
    <source>
        <dbReference type="ARBA" id="ARBA00022833"/>
    </source>
</evidence>
<gene>
    <name evidence="7" type="ORF">MARPO_0039s0050</name>
</gene>
<evidence type="ECO:0000256" key="1">
    <source>
        <dbReference type="ARBA" id="ARBA00022723"/>
    </source>
</evidence>
<organism evidence="7 8">
    <name type="scientific">Marchantia polymorpha</name>
    <name type="common">Common liverwort</name>
    <name type="synonym">Marchantia aquatica</name>
    <dbReference type="NCBI Taxonomy" id="3197"/>
    <lineage>
        <taxon>Eukaryota</taxon>
        <taxon>Viridiplantae</taxon>
        <taxon>Streptophyta</taxon>
        <taxon>Embryophyta</taxon>
        <taxon>Marchantiophyta</taxon>
        <taxon>Marchantiopsida</taxon>
        <taxon>Marchantiidae</taxon>
        <taxon>Marchantiales</taxon>
        <taxon>Marchantiaceae</taxon>
        <taxon>Marchantia</taxon>
    </lineage>
</organism>
<dbReference type="Gramene" id="Mp3g17440.1">
    <property type="protein sequence ID" value="Mp3g17440.1.cds"/>
    <property type="gene ID" value="Mp3g17440"/>
</dbReference>
<name>A0A2R6X367_MARPO</name>
<dbReference type="InterPro" id="IPR043145">
    <property type="entry name" value="Znf_ZZ_sf"/>
</dbReference>
<dbReference type="PROSITE" id="PS50135">
    <property type="entry name" value="ZF_ZZ_2"/>
    <property type="match status" value="1"/>
</dbReference>